<dbReference type="InterPro" id="IPR036291">
    <property type="entry name" value="NAD(P)-bd_dom_sf"/>
</dbReference>
<dbReference type="Gene3D" id="3.30.360.10">
    <property type="entry name" value="Dihydrodipicolinate Reductase, domain 2"/>
    <property type="match status" value="1"/>
</dbReference>
<feature type="domain" description="Gfo/Idh/MocA-like oxidoreductase N-terminal" evidence="2">
    <location>
        <begin position="48"/>
        <end position="133"/>
    </location>
</feature>
<name>A0AAU7G938_9MICO</name>
<sequence>MSSIGIIMNGVSGRMGYRQHLVRSILAIREQGGVLLSDGRRVQVEPLLVGRSEEKLAELATRHDIPDYTTDLDAALADDRWQIYADFLVTKARSAAIRKAIAAGKAVYTEKPTAESFEEALELARLANEAGIKNGVVHDKLYLPGMRKLKRLIDSGFFGRILSVRGEFGYWVFEGDWQAAQRPSWNYRAEDGGGIVVDMFPHWSYVLENLFGRVESVYAQAVTEIPQRVDEQGRPYPATADDAAYAIFQLAGGVTAQLNSSWTTRVNRDELVEFQVDGTHGSAVVGLFGCKIQPRNATPKPVWNPDLADEHDYAADWIESPANEVFENGFKTQWEEFLRHVLEDAPNHYDFLAGARGVQLAEQGLLSSREGRRIRLPEVVLPSASESTPAALAGAAR</sequence>
<dbReference type="SUPFAM" id="SSF55347">
    <property type="entry name" value="Glyceraldehyde-3-phosphate dehydrogenase-like, C-terminal domain"/>
    <property type="match status" value="1"/>
</dbReference>
<dbReference type="Pfam" id="PF01408">
    <property type="entry name" value="GFO_IDH_MocA"/>
    <property type="match status" value="1"/>
</dbReference>
<dbReference type="InterPro" id="IPR000683">
    <property type="entry name" value="Gfo/Idh/MocA-like_OxRdtase_N"/>
</dbReference>
<dbReference type="PANTHER" id="PTHR42840">
    <property type="entry name" value="NAD(P)-BINDING ROSSMANN-FOLD SUPERFAMILY PROTEIN-RELATED"/>
    <property type="match status" value="1"/>
</dbReference>
<dbReference type="SUPFAM" id="SSF51735">
    <property type="entry name" value="NAD(P)-binding Rossmann-fold domains"/>
    <property type="match status" value="1"/>
</dbReference>
<dbReference type="PANTHER" id="PTHR42840:SF8">
    <property type="entry name" value="OXIDOREDUCTASE"/>
    <property type="match status" value="1"/>
</dbReference>
<evidence type="ECO:0000256" key="1">
    <source>
        <dbReference type="ARBA" id="ARBA00023027"/>
    </source>
</evidence>
<evidence type="ECO:0000313" key="4">
    <source>
        <dbReference type="EMBL" id="XBM46678.1"/>
    </source>
</evidence>
<keyword evidence="1" id="KW-0520">NAD</keyword>
<evidence type="ECO:0000259" key="2">
    <source>
        <dbReference type="Pfam" id="PF01408"/>
    </source>
</evidence>
<reference evidence="4" key="1">
    <citation type="submission" date="2024-05" db="EMBL/GenBank/DDBJ databases">
        <title>The Natural Products Discovery Center: Release of the First 8490 Sequenced Strains for Exploring Actinobacteria Biosynthetic Diversity.</title>
        <authorList>
            <person name="Kalkreuter E."/>
            <person name="Kautsar S.A."/>
            <person name="Yang D."/>
            <person name="Bader C.D."/>
            <person name="Teijaro C.N."/>
            <person name="Fluegel L."/>
            <person name="Davis C.M."/>
            <person name="Simpson J.R."/>
            <person name="Lauterbach L."/>
            <person name="Steele A.D."/>
            <person name="Gui C."/>
            <person name="Meng S."/>
            <person name="Li G."/>
            <person name="Viehrig K."/>
            <person name="Ye F."/>
            <person name="Su P."/>
            <person name="Kiefer A.F."/>
            <person name="Nichols A."/>
            <person name="Cepeda A.J."/>
            <person name="Yan W."/>
            <person name="Fan B."/>
            <person name="Jiang Y."/>
            <person name="Adhikari A."/>
            <person name="Zheng C.-J."/>
            <person name="Schuster L."/>
            <person name="Cowan T.M."/>
            <person name="Smanski M.J."/>
            <person name="Chevrette M.G."/>
            <person name="de Carvalho L.P.S."/>
            <person name="Shen B."/>
        </authorList>
    </citation>
    <scope>NUCLEOTIDE SEQUENCE</scope>
    <source>
        <strain evidence="4">NPDC080035</strain>
    </source>
</reference>
<proteinExistence type="predicted"/>
<protein>
    <submittedName>
        <fullName evidence="4">Gfo/Idh/MocA family oxidoreductase</fullName>
    </submittedName>
</protein>
<evidence type="ECO:0000259" key="3">
    <source>
        <dbReference type="Pfam" id="PF22725"/>
    </source>
</evidence>
<dbReference type="GO" id="GO:0000166">
    <property type="term" value="F:nucleotide binding"/>
    <property type="evidence" value="ECO:0007669"/>
    <property type="project" value="InterPro"/>
</dbReference>
<accession>A0AAU7G938</accession>
<dbReference type="RefSeq" id="WP_348786660.1">
    <property type="nucleotide sequence ID" value="NZ_CP157390.1"/>
</dbReference>
<organism evidence="4">
    <name type="scientific">Leifsonia sp. NPDC080035</name>
    <dbReference type="NCBI Taxonomy" id="3143936"/>
    <lineage>
        <taxon>Bacteria</taxon>
        <taxon>Bacillati</taxon>
        <taxon>Actinomycetota</taxon>
        <taxon>Actinomycetes</taxon>
        <taxon>Micrococcales</taxon>
        <taxon>Microbacteriaceae</taxon>
        <taxon>Leifsonia</taxon>
    </lineage>
</organism>
<gene>
    <name evidence="4" type="ORF">AAME72_11305</name>
</gene>
<dbReference type="InterPro" id="IPR055170">
    <property type="entry name" value="GFO_IDH_MocA-like_dom"/>
</dbReference>
<dbReference type="Gene3D" id="3.40.50.720">
    <property type="entry name" value="NAD(P)-binding Rossmann-like Domain"/>
    <property type="match status" value="1"/>
</dbReference>
<dbReference type="Pfam" id="PF22725">
    <property type="entry name" value="GFO_IDH_MocA_C3"/>
    <property type="match status" value="1"/>
</dbReference>
<feature type="domain" description="GFO/IDH/MocA-like oxidoreductase" evidence="3">
    <location>
        <begin position="146"/>
        <end position="283"/>
    </location>
</feature>
<dbReference type="EMBL" id="CP157390">
    <property type="protein sequence ID" value="XBM46678.1"/>
    <property type="molecule type" value="Genomic_DNA"/>
</dbReference>
<dbReference type="AlphaFoldDB" id="A0AAU7G938"/>